<organism evidence="1 2">
    <name type="scientific">Mycena albidolilacea</name>
    <dbReference type="NCBI Taxonomy" id="1033008"/>
    <lineage>
        <taxon>Eukaryota</taxon>
        <taxon>Fungi</taxon>
        <taxon>Dikarya</taxon>
        <taxon>Basidiomycota</taxon>
        <taxon>Agaricomycotina</taxon>
        <taxon>Agaricomycetes</taxon>
        <taxon>Agaricomycetidae</taxon>
        <taxon>Agaricales</taxon>
        <taxon>Marasmiineae</taxon>
        <taxon>Mycenaceae</taxon>
        <taxon>Mycena</taxon>
    </lineage>
</organism>
<name>A0AAD6ZGV8_9AGAR</name>
<dbReference type="EMBL" id="JARIHO010000049">
    <property type="protein sequence ID" value="KAJ7321875.1"/>
    <property type="molecule type" value="Genomic_DNA"/>
</dbReference>
<evidence type="ECO:0000313" key="2">
    <source>
        <dbReference type="Proteomes" id="UP001218218"/>
    </source>
</evidence>
<sequence>MGSSISSIINKQQGDLKAQAKDQLNVLLTMADLNALIPVDKILVMNYNSLPDNIETVITNTGKVFVSGNILNRLTAVLGAGLDVVFGNVAANQAECTTYSITCGDLGIIMHINISTFCYTFSSPGLTQVTNNIVSVTYMVSSINSSKLDRDTIQDIIQVCYGRVVPQDQLLTIYQQIITAFNGNNVMQIDMLMQAVGMKALLLLGSDTSVQHLSAMDLEKF</sequence>
<protein>
    <submittedName>
        <fullName evidence="1">Uncharacterized protein</fullName>
    </submittedName>
</protein>
<accession>A0AAD6ZGV8</accession>
<dbReference type="AlphaFoldDB" id="A0AAD6ZGV8"/>
<dbReference type="Proteomes" id="UP001218218">
    <property type="component" value="Unassembled WGS sequence"/>
</dbReference>
<comment type="caution">
    <text evidence="1">The sequence shown here is derived from an EMBL/GenBank/DDBJ whole genome shotgun (WGS) entry which is preliminary data.</text>
</comment>
<evidence type="ECO:0000313" key="1">
    <source>
        <dbReference type="EMBL" id="KAJ7321875.1"/>
    </source>
</evidence>
<reference evidence="1" key="1">
    <citation type="submission" date="2023-03" db="EMBL/GenBank/DDBJ databases">
        <title>Massive genome expansion in bonnet fungi (Mycena s.s.) driven by repeated elements and novel gene families across ecological guilds.</title>
        <authorList>
            <consortium name="Lawrence Berkeley National Laboratory"/>
            <person name="Harder C.B."/>
            <person name="Miyauchi S."/>
            <person name="Viragh M."/>
            <person name="Kuo A."/>
            <person name="Thoen E."/>
            <person name="Andreopoulos B."/>
            <person name="Lu D."/>
            <person name="Skrede I."/>
            <person name="Drula E."/>
            <person name="Henrissat B."/>
            <person name="Morin E."/>
            <person name="Kohler A."/>
            <person name="Barry K."/>
            <person name="LaButti K."/>
            <person name="Morin E."/>
            <person name="Salamov A."/>
            <person name="Lipzen A."/>
            <person name="Mereny Z."/>
            <person name="Hegedus B."/>
            <person name="Baldrian P."/>
            <person name="Stursova M."/>
            <person name="Weitz H."/>
            <person name="Taylor A."/>
            <person name="Grigoriev I.V."/>
            <person name="Nagy L.G."/>
            <person name="Martin F."/>
            <person name="Kauserud H."/>
        </authorList>
    </citation>
    <scope>NUCLEOTIDE SEQUENCE</scope>
    <source>
        <strain evidence="1">CBHHK002</strain>
    </source>
</reference>
<keyword evidence="2" id="KW-1185">Reference proteome</keyword>
<gene>
    <name evidence="1" type="ORF">DFH08DRAFT_818251</name>
</gene>
<proteinExistence type="predicted"/>